<feature type="transmembrane region" description="Helical" evidence="1">
    <location>
        <begin position="79"/>
        <end position="100"/>
    </location>
</feature>
<reference evidence="2 3" key="1">
    <citation type="journal article" date="2012" name="Stand. Genomic Sci.">
        <title>Complete genome sequence of the aerobic, heterotroph Marinithermus hydrothermalis type strain (T1(T)) from a deep-sea hydrothermal vent chimney.</title>
        <authorList>
            <person name="Copeland A."/>
            <person name="Gu W."/>
            <person name="Yasawong M."/>
            <person name="Lapidus A."/>
            <person name="Lucas S."/>
            <person name="Deshpande S."/>
            <person name="Pagani I."/>
            <person name="Tapia R."/>
            <person name="Cheng J.F."/>
            <person name="Goodwin L.A."/>
            <person name="Pitluck S."/>
            <person name="Liolios K."/>
            <person name="Ivanova N."/>
            <person name="Mavromatis K."/>
            <person name="Mikhailova N."/>
            <person name="Pati A."/>
            <person name="Chen A."/>
            <person name="Palaniappan K."/>
            <person name="Land M."/>
            <person name="Pan C."/>
            <person name="Brambilla E.M."/>
            <person name="Rohde M."/>
            <person name="Tindall B.J."/>
            <person name="Sikorski J."/>
            <person name="Goker M."/>
            <person name="Detter J.C."/>
            <person name="Bristow J."/>
            <person name="Eisen J.A."/>
            <person name="Markowitz V."/>
            <person name="Hugenholtz P."/>
            <person name="Kyrpides N.C."/>
            <person name="Klenk H.P."/>
            <person name="Woyke T."/>
        </authorList>
    </citation>
    <scope>NUCLEOTIDE SEQUENCE [LARGE SCALE GENOMIC DNA]</scope>
    <source>
        <strain evidence="3">DSM 14884 / JCM 11576 / T1</strain>
    </source>
</reference>
<feature type="transmembrane region" description="Helical" evidence="1">
    <location>
        <begin position="140"/>
        <end position="161"/>
    </location>
</feature>
<protein>
    <submittedName>
        <fullName evidence="2">Membrane protein AbrB duplication</fullName>
    </submittedName>
</protein>
<dbReference type="Proteomes" id="UP000007030">
    <property type="component" value="Chromosome"/>
</dbReference>
<dbReference type="PANTHER" id="PTHR38457:SF1">
    <property type="entry name" value="REGULATOR ABRB-RELATED"/>
    <property type="match status" value="1"/>
</dbReference>
<dbReference type="eggNOG" id="COG3180">
    <property type="taxonomic scope" value="Bacteria"/>
</dbReference>
<dbReference type="InterPro" id="IPR017516">
    <property type="entry name" value="AbrB_dup"/>
</dbReference>
<dbReference type="HOGENOM" id="CLU_112829_0_0_0"/>
<keyword evidence="1" id="KW-0812">Transmembrane</keyword>
<dbReference type="Pfam" id="PF05145">
    <property type="entry name" value="AbrB"/>
    <property type="match status" value="1"/>
</dbReference>
<dbReference type="EMBL" id="CP002630">
    <property type="protein sequence ID" value="AEB12658.1"/>
    <property type="molecule type" value="Genomic_DNA"/>
</dbReference>
<dbReference type="KEGG" id="mhd:Marky_1928"/>
<keyword evidence="1" id="KW-1133">Transmembrane helix</keyword>
<accession>F2NKJ8</accession>
<dbReference type="RefSeq" id="WP_013704704.1">
    <property type="nucleotide sequence ID" value="NC_015387.1"/>
</dbReference>
<organism evidence="2 3">
    <name type="scientific">Marinithermus hydrothermalis (strain DSM 14884 / JCM 11576 / T1)</name>
    <dbReference type="NCBI Taxonomy" id="869210"/>
    <lineage>
        <taxon>Bacteria</taxon>
        <taxon>Thermotogati</taxon>
        <taxon>Deinococcota</taxon>
        <taxon>Deinococci</taxon>
        <taxon>Thermales</taxon>
        <taxon>Thermaceae</taxon>
        <taxon>Marinithermus</taxon>
    </lineage>
</organism>
<feature type="transmembrane region" description="Helical" evidence="1">
    <location>
        <begin position="107"/>
        <end position="128"/>
    </location>
</feature>
<dbReference type="STRING" id="869210.Marky_1928"/>
<dbReference type="InterPro" id="IPR007820">
    <property type="entry name" value="AbrB_fam"/>
</dbReference>
<gene>
    <name evidence="2" type="ordered locus">Marky_1928</name>
</gene>
<evidence type="ECO:0000313" key="3">
    <source>
        <dbReference type="Proteomes" id="UP000007030"/>
    </source>
</evidence>
<keyword evidence="3" id="KW-1185">Reference proteome</keyword>
<dbReference type="NCBIfam" id="TIGR03082">
    <property type="entry name" value="Gneg_AbrB_dup"/>
    <property type="match status" value="1"/>
</dbReference>
<dbReference type="GO" id="GO:0010468">
    <property type="term" value="P:regulation of gene expression"/>
    <property type="evidence" value="ECO:0007669"/>
    <property type="project" value="InterPro"/>
</dbReference>
<dbReference type="OrthoDB" id="33405at2"/>
<name>F2NKJ8_MARHT</name>
<keyword evidence="1" id="KW-0472">Membrane</keyword>
<evidence type="ECO:0000256" key="1">
    <source>
        <dbReference type="SAM" id="Phobius"/>
    </source>
</evidence>
<dbReference type="PANTHER" id="PTHR38457">
    <property type="entry name" value="REGULATOR ABRB-RELATED"/>
    <property type="match status" value="1"/>
</dbReference>
<proteinExistence type="predicted"/>
<dbReference type="AlphaFoldDB" id="F2NKJ8"/>
<sequence length="165" mass="16668">MTHLVYAALWGVAGGLLAMRLQFPGGAVVGAMLGSGLYNLLAPVRAVAPPALETGVQIAVGIVVGLSFNRELLAVARALLPWALLGTLAFLGLGVLLAFAAARFGGITLVTGLFGFSPGGISGMAVLAGTEGANPAAVALFHFVRVVALFILVPLLARLIARLGV</sequence>
<dbReference type="GO" id="GO:0016020">
    <property type="term" value="C:membrane"/>
    <property type="evidence" value="ECO:0007669"/>
    <property type="project" value="InterPro"/>
</dbReference>
<evidence type="ECO:0000313" key="2">
    <source>
        <dbReference type="EMBL" id="AEB12658.1"/>
    </source>
</evidence>